<dbReference type="EMBL" id="QGNW01000393">
    <property type="protein sequence ID" value="RVW73378.1"/>
    <property type="molecule type" value="Genomic_DNA"/>
</dbReference>
<feature type="domain" description="Reverse transcriptase Ty1/copia-type" evidence="1">
    <location>
        <begin position="75"/>
        <end position="317"/>
    </location>
</feature>
<dbReference type="CDD" id="cd09272">
    <property type="entry name" value="RNase_HI_RT_Ty1"/>
    <property type="match status" value="1"/>
</dbReference>
<dbReference type="Pfam" id="PF07727">
    <property type="entry name" value="RVT_2"/>
    <property type="match status" value="1"/>
</dbReference>
<organism evidence="2 3">
    <name type="scientific">Vitis vinifera</name>
    <name type="common">Grape</name>
    <dbReference type="NCBI Taxonomy" id="29760"/>
    <lineage>
        <taxon>Eukaryota</taxon>
        <taxon>Viridiplantae</taxon>
        <taxon>Streptophyta</taxon>
        <taxon>Embryophyta</taxon>
        <taxon>Tracheophyta</taxon>
        <taxon>Spermatophyta</taxon>
        <taxon>Magnoliopsida</taxon>
        <taxon>eudicotyledons</taxon>
        <taxon>Gunneridae</taxon>
        <taxon>Pentapetalae</taxon>
        <taxon>rosids</taxon>
        <taxon>Vitales</taxon>
        <taxon>Vitaceae</taxon>
        <taxon>Viteae</taxon>
        <taxon>Vitis</taxon>
    </lineage>
</organism>
<proteinExistence type="predicted"/>
<dbReference type="Proteomes" id="UP000288805">
    <property type="component" value="Unassembled WGS sequence"/>
</dbReference>
<evidence type="ECO:0000259" key="1">
    <source>
        <dbReference type="Pfam" id="PF07727"/>
    </source>
</evidence>
<reference evidence="2 3" key="1">
    <citation type="journal article" date="2018" name="PLoS Genet.">
        <title>Population sequencing reveals clonal diversity and ancestral inbreeding in the grapevine cultivar Chardonnay.</title>
        <authorList>
            <person name="Roach M.J."/>
            <person name="Johnson D.L."/>
            <person name="Bohlmann J."/>
            <person name="van Vuuren H.J."/>
            <person name="Jones S.J."/>
            <person name="Pretorius I.S."/>
            <person name="Schmidt S.A."/>
            <person name="Borneman A.R."/>
        </authorList>
    </citation>
    <scope>NUCLEOTIDE SEQUENCE [LARGE SCALE GENOMIC DNA]</scope>
    <source>
        <strain evidence="3">cv. Chardonnay</strain>
        <tissue evidence="2">Leaf</tissue>
    </source>
</reference>
<protein>
    <submittedName>
        <fullName evidence="2">Retrovirus-related Pol polyprotein from transposon RE2</fullName>
    </submittedName>
</protein>
<sequence>MTKIHSATQAPSSCSSSGKPYCIFSFLSDSRLSSKHKAYISVISSTFEPKTYKQAISIPHWQIAMTGEIKALEHNKTWDLAILPPNKTAIDCKWVYRVKFKADGSVERYKARLVAKGYTQQEGLDFFDTYSHVAKMTTVRVLLAIAAAKQWYLHQLDVNNAFLHGDLNEEVYMQLPPGFSTPNDPRVCKLKKSLYGLRQASRQWYSKLSSSLLKFGFSQAKADSSHFIRQTSTSFIALLIYVDDVIIASNDLKEIDAVKKFLHESFTIKDLGELKYFLGIEVAKSAKGIVLSQRKYALDVLKDSGFSGSKPVGFPMESSLKLTANDSSPLLSDPASYRRLIGRLLYLTITRPGLAYAVQTLSQFMSNPHSTHLQAAERVLRYIKATPGQGLFLKASSDLHLKAYSDSDWGGCIDTRRSVTGFTVFIGDSLISWKSKKQPTVSRSSAEAEYRALATTTCELQWLVYLLANLNVKHPQPALLYTDSKPASEIASNPVHHERTKHIQLDCHLVREKLQEGLIKIIHIPSKHQLADILTKPLGCLNFHHLISKMGMINIHSHLEGGCWNIQNLINELELKSQIAKQNSSN</sequence>
<dbReference type="InterPro" id="IPR013103">
    <property type="entry name" value="RVT_2"/>
</dbReference>
<dbReference type="PANTHER" id="PTHR11439">
    <property type="entry name" value="GAG-POL-RELATED RETROTRANSPOSON"/>
    <property type="match status" value="1"/>
</dbReference>
<dbReference type="SUPFAM" id="SSF56672">
    <property type="entry name" value="DNA/RNA polymerases"/>
    <property type="match status" value="1"/>
</dbReference>
<gene>
    <name evidence="2" type="primary">RE2_1135</name>
    <name evidence="2" type="ORF">CK203_060168</name>
</gene>
<dbReference type="InterPro" id="IPR043502">
    <property type="entry name" value="DNA/RNA_pol_sf"/>
</dbReference>
<dbReference type="PANTHER" id="PTHR11439:SF463">
    <property type="entry name" value="REVERSE TRANSCRIPTASE TY1_COPIA-TYPE DOMAIN-CONTAINING PROTEIN"/>
    <property type="match status" value="1"/>
</dbReference>
<dbReference type="AlphaFoldDB" id="A0A438GMH3"/>
<comment type="caution">
    <text evidence="2">The sequence shown here is derived from an EMBL/GenBank/DDBJ whole genome shotgun (WGS) entry which is preliminary data.</text>
</comment>
<accession>A0A438GMH3</accession>
<name>A0A438GMH3_VITVI</name>
<evidence type="ECO:0000313" key="2">
    <source>
        <dbReference type="EMBL" id="RVW73378.1"/>
    </source>
</evidence>
<evidence type="ECO:0000313" key="3">
    <source>
        <dbReference type="Proteomes" id="UP000288805"/>
    </source>
</evidence>